<keyword evidence="1" id="KW-0812">Transmembrane</keyword>
<dbReference type="InterPro" id="IPR018674">
    <property type="entry name" value="DUF2142_membrane"/>
</dbReference>
<feature type="transmembrane region" description="Helical" evidence="1">
    <location>
        <begin position="6"/>
        <end position="26"/>
    </location>
</feature>
<feature type="transmembrane region" description="Helical" evidence="1">
    <location>
        <begin position="361"/>
        <end position="381"/>
    </location>
</feature>
<evidence type="ECO:0000313" key="2">
    <source>
        <dbReference type="EMBL" id="RPE79597.1"/>
    </source>
</evidence>
<feature type="transmembrane region" description="Helical" evidence="1">
    <location>
        <begin position="173"/>
        <end position="201"/>
    </location>
</feature>
<evidence type="ECO:0000256" key="1">
    <source>
        <dbReference type="SAM" id="Phobius"/>
    </source>
</evidence>
<comment type="caution">
    <text evidence="2">The sequence shown here is derived from an EMBL/GenBank/DDBJ whole genome shotgun (WGS) entry which is preliminary data.</text>
</comment>
<proteinExistence type="predicted"/>
<feature type="transmembrane region" description="Helical" evidence="1">
    <location>
        <begin position="141"/>
        <end position="161"/>
    </location>
</feature>
<sequence>MPPAPTHWPLFCAIVFVVGLVFTAIVPPFQAPDEFHHVQRAYLLSRGQVILKSHGNQPSGGEIDAALARYMDTFTPIMGKAARKVSRDEILTASEVRWSDKTVFATPTGTAYYFPALYLPEALAMSFGRATGLTVGQSYKLARLAALLTCVILLSIAFYLYPPPIGVLAVLLLPMNLFLLSSAVLDGLATSTSILTISAFLRLIGSIERAKNLASCSLVISVALVASCRANMLPMLLLPFVAAFVLRDRRMLIAALIVALFVVTWTLFTINTTVYPPGPRGSDSSARLLFFLSDPIGLARILWNTLADPALRAFYLHSFIGVLGWLDAPLPELLYPLIAALLFLIVIATTTLRSFSWLRGVMLIVVASSALLTFLALLVQWTIGPATKVEGVQGRYFVIPAMFLIYALTCDPTPRQTLRRRCATALTCLLAVISIYAATSTLVARYHTAPQQASVASGELQVAAPLTAKQATQLIFAPPIAAEHKITELRIRIGTYRMSHPGRAKLVVWMADGKTSEHLFELASLEDNEYAAFRLKPGNYVGGRLESIDGEGVSVYQVSFGPALVSCLTAVTEDGRTITTAGCP</sequence>
<reference evidence="2 3" key="1">
    <citation type="submission" date="2018-11" db="EMBL/GenBank/DDBJ databases">
        <title>Genomic Encyclopedia of Type Strains, Phase IV (KMG-IV): sequencing the most valuable type-strain genomes for metagenomic binning, comparative biology and taxonomic classification.</title>
        <authorList>
            <person name="Goeker M."/>
        </authorList>
    </citation>
    <scope>NUCLEOTIDE SEQUENCE [LARGE SCALE GENOMIC DNA]</scope>
    <source>
        <strain evidence="2 3">DSM 25623</strain>
    </source>
</reference>
<dbReference type="Pfam" id="PF09913">
    <property type="entry name" value="DUF2142"/>
    <property type="match status" value="1"/>
</dbReference>
<organism evidence="2 3">
    <name type="scientific">Vulcaniibacterium tengchongense</name>
    <dbReference type="NCBI Taxonomy" id="1273429"/>
    <lineage>
        <taxon>Bacteria</taxon>
        <taxon>Pseudomonadati</taxon>
        <taxon>Pseudomonadota</taxon>
        <taxon>Gammaproteobacteria</taxon>
        <taxon>Lysobacterales</taxon>
        <taxon>Lysobacteraceae</taxon>
        <taxon>Vulcaniibacterium</taxon>
    </lineage>
</organism>
<protein>
    <submittedName>
        <fullName evidence="2">Putative membrane protein</fullName>
    </submittedName>
</protein>
<dbReference type="AlphaFoldDB" id="A0A3N4VRB8"/>
<feature type="transmembrane region" description="Helical" evidence="1">
    <location>
        <begin position="393"/>
        <end position="410"/>
    </location>
</feature>
<feature type="transmembrane region" description="Helical" evidence="1">
    <location>
        <begin position="252"/>
        <end position="274"/>
    </location>
</feature>
<name>A0A3N4VRB8_9GAMM</name>
<keyword evidence="3" id="KW-1185">Reference proteome</keyword>
<keyword evidence="1" id="KW-1133">Transmembrane helix</keyword>
<evidence type="ECO:0000313" key="3">
    <source>
        <dbReference type="Proteomes" id="UP000269708"/>
    </source>
</evidence>
<feature type="transmembrane region" description="Helical" evidence="1">
    <location>
        <begin position="422"/>
        <end position="444"/>
    </location>
</feature>
<dbReference type="Proteomes" id="UP000269708">
    <property type="component" value="Unassembled WGS sequence"/>
</dbReference>
<feature type="transmembrane region" description="Helical" evidence="1">
    <location>
        <begin position="333"/>
        <end position="352"/>
    </location>
</feature>
<gene>
    <name evidence="2" type="ORF">EDC50_1419</name>
</gene>
<accession>A0A3N4VRB8</accession>
<keyword evidence="1" id="KW-0472">Membrane</keyword>
<dbReference type="EMBL" id="RKQN01000002">
    <property type="protein sequence ID" value="RPE79597.1"/>
    <property type="molecule type" value="Genomic_DNA"/>
</dbReference>